<keyword evidence="4" id="KW-1185">Reference proteome</keyword>
<sequence length="395" mass="40266">MPVRFTRPVSKPLKTTVLALAQWQPAQRRLVLGALSLSLLAGAAVLMAGSVRAAGEAQAVAGPQVPVMTLGAQAVGAGLELDGSLQAVRQSVLSAQASGRIATLSVKAGDRVQAGQVLAVIDDRATQAGVAQAQAGFAQADANLANAKAAYERSRDLRAQGFLAQAALDTAQAQYKAAQAAAAGARAGQTQASVAQGFTRLTAPYDGWVLQTHAEAGGLALPGTPVLTVYAPQPIRAVVHVPASMQTLAEQAQRVEVQLPGTSQWVAPASKTSLPAADPVSQTVEWRLDLSAADGASQVPGRQVRVRFVGGTAQPDNQRLVVPESALLRRGELTGVYVVATRGEGLPAGFALRAVRTGATHGATGVEVLAGLKAGDRVALDPVRAGLAGAQPAAK</sequence>
<dbReference type="Gene3D" id="2.40.420.20">
    <property type="match status" value="1"/>
</dbReference>
<dbReference type="NCBIfam" id="TIGR01730">
    <property type="entry name" value="RND_mfp"/>
    <property type="match status" value="1"/>
</dbReference>
<dbReference type="Pfam" id="PF25917">
    <property type="entry name" value="BSH_RND"/>
    <property type="match status" value="1"/>
</dbReference>
<evidence type="ECO:0000313" key="4">
    <source>
        <dbReference type="Proteomes" id="UP000545507"/>
    </source>
</evidence>
<dbReference type="AlphaFoldDB" id="A0A7Y8KXQ8"/>
<comment type="similarity">
    <text evidence="1">Belongs to the membrane fusion protein (MFP) (TC 8.A.1) family.</text>
</comment>
<proteinExistence type="inferred from homology"/>
<feature type="domain" description="Multidrug resistance protein MdtA-like barrel-sandwich hybrid" evidence="2">
    <location>
        <begin position="93"/>
        <end position="223"/>
    </location>
</feature>
<dbReference type="GO" id="GO:0015562">
    <property type="term" value="F:efflux transmembrane transporter activity"/>
    <property type="evidence" value="ECO:0007669"/>
    <property type="project" value="TreeGrafter"/>
</dbReference>
<dbReference type="GO" id="GO:1990281">
    <property type="term" value="C:efflux pump complex"/>
    <property type="evidence" value="ECO:0007669"/>
    <property type="project" value="TreeGrafter"/>
</dbReference>
<dbReference type="PANTHER" id="PTHR30469">
    <property type="entry name" value="MULTIDRUG RESISTANCE PROTEIN MDTA"/>
    <property type="match status" value="1"/>
</dbReference>
<dbReference type="RefSeq" id="WP_177136817.1">
    <property type="nucleotide sequence ID" value="NZ_VYGV01000016.1"/>
</dbReference>
<gene>
    <name evidence="3" type="ORF">F3K02_16835</name>
</gene>
<protein>
    <submittedName>
        <fullName evidence="3">Efflux RND transporter periplasmic adaptor subunit</fullName>
    </submittedName>
</protein>
<evidence type="ECO:0000259" key="2">
    <source>
        <dbReference type="Pfam" id="PF25917"/>
    </source>
</evidence>
<dbReference type="SUPFAM" id="SSF111369">
    <property type="entry name" value="HlyD-like secretion proteins"/>
    <property type="match status" value="1"/>
</dbReference>
<dbReference type="PANTHER" id="PTHR30469:SF18">
    <property type="entry name" value="RESISTANCE-NODULATION-CELL DIVISION (RND) EFFLUX MEMBRANE FUSION PROTEIN-RELATED"/>
    <property type="match status" value="1"/>
</dbReference>
<name>A0A7Y8KXQ8_9BURK</name>
<dbReference type="InterPro" id="IPR006143">
    <property type="entry name" value="RND_pump_MFP"/>
</dbReference>
<accession>A0A7Y8KXQ8</accession>
<reference evidence="3 4" key="1">
    <citation type="submission" date="2019-09" db="EMBL/GenBank/DDBJ databases">
        <title>Hydrogenophaga aromatica sp. nov., isolated from a para-xylene-degrading enrichment culture.</title>
        <authorList>
            <person name="Tancsics A."/>
            <person name="Banerjee S."/>
        </authorList>
    </citation>
    <scope>NUCLEOTIDE SEQUENCE [LARGE SCALE GENOMIC DNA]</scope>
    <source>
        <strain evidence="3 4">D2P1</strain>
    </source>
</reference>
<organism evidence="3 4">
    <name type="scientific">Hydrogenophaga aromaticivorans</name>
    <dbReference type="NCBI Taxonomy" id="2610898"/>
    <lineage>
        <taxon>Bacteria</taxon>
        <taxon>Pseudomonadati</taxon>
        <taxon>Pseudomonadota</taxon>
        <taxon>Betaproteobacteria</taxon>
        <taxon>Burkholderiales</taxon>
        <taxon>Comamonadaceae</taxon>
        <taxon>Hydrogenophaga</taxon>
    </lineage>
</organism>
<dbReference type="InterPro" id="IPR058625">
    <property type="entry name" value="MdtA-like_BSH"/>
</dbReference>
<evidence type="ECO:0000256" key="1">
    <source>
        <dbReference type="ARBA" id="ARBA00009477"/>
    </source>
</evidence>
<comment type="caution">
    <text evidence="3">The sequence shown here is derived from an EMBL/GenBank/DDBJ whole genome shotgun (WGS) entry which is preliminary data.</text>
</comment>
<evidence type="ECO:0000313" key="3">
    <source>
        <dbReference type="EMBL" id="NWF46905.1"/>
    </source>
</evidence>
<dbReference type="Gene3D" id="2.40.50.100">
    <property type="match status" value="1"/>
</dbReference>
<dbReference type="EMBL" id="VYGV01000016">
    <property type="protein sequence ID" value="NWF46905.1"/>
    <property type="molecule type" value="Genomic_DNA"/>
</dbReference>
<dbReference type="Proteomes" id="UP000545507">
    <property type="component" value="Unassembled WGS sequence"/>
</dbReference>
<dbReference type="Gene3D" id="2.40.30.170">
    <property type="match status" value="1"/>
</dbReference>
<dbReference type="Gene3D" id="1.10.287.470">
    <property type="entry name" value="Helix hairpin bin"/>
    <property type="match status" value="1"/>
</dbReference>